<organism evidence="1">
    <name type="scientific">uncultured Caudovirales phage</name>
    <dbReference type="NCBI Taxonomy" id="2100421"/>
    <lineage>
        <taxon>Viruses</taxon>
        <taxon>Duplodnaviria</taxon>
        <taxon>Heunggongvirae</taxon>
        <taxon>Uroviricota</taxon>
        <taxon>Caudoviricetes</taxon>
        <taxon>Peduoviridae</taxon>
        <taxon>Maltschvirus</taxon>
        <taxon>Maltschvirus maltsch</taxon>
    </lineage>
</organism>
<evidence type="ECO:0000313" key="1">
    <source>
        <dbReference type="EMBL" id="CAB4212644.1"/>
    </source>
</evidence>
<evidence type="ECO:0000313" key="2">
    <source>
        <dbReference type="EMBL" id="CAB5227911.1"/>
    </source>
</evidence>
<protein>
    <submittedName>
        <fullName evidence="1">Uncharacterized protein</fullName>
    </submittedName>
</protein>
<proteinExistence type="predicted"/>
<dbReference type="EMBL" id="LR797393">
    <property type="protein sequence ID" value="CAB4212644.1"/>
    <property type="molecule type" value="Genomic_DNA"/>
</dbReference>
<name>A0A6J5SFG7_9CAUD</name>
<gene>
    <name evidence="1" type="ORF">UFOVP1444_21</name>
    <name evidence="2" type="ORF">UFOVP1536_9</name>
</gene>
<reference evidence="1" key="1">
    <citation type="submission" date="2020-05" db="EMBL/GenBank/DDBJ databases">
        <authorList>
            <person name="Chiriac C."/>
            <person name="Salcher M."/>
            <person name="Ghai R."/>
            <person name="Kavagutti S V."/>
        </authorList>
    </citation>
    <scope>NUCLEOTIDE SEQUENCE</scope>
</reference>
<dbReference type="EMBL" id="LR798382">
    <property type="protein sequence ID" value="CAB5227911.1"/>
    <property type="molecule type" value="Genomic_DNA"/>
</dbReference>
<sequence length="147" mass="16634">MIREATISDVIECGKLAEEFYSARNKVGEFNSQCFIEFWGRIIESEQGVIYMREVDSTPREAIGIIFHPNPYNGKPCASSMFWFVCDGGQGLASGALFEHVLGVVEKRGIMEFKIPLLLDERLIRSGSFLKSNGFEISDMTYTKEMK</sequence>
<accession>A0A6J5SFG7</accession>